<dbReference type="EMBL" id="JARXIC010000011">
    <property type="protein sequence ID" value="MDQ8194493.1"/>
    <property type="molecule type" value="Genomic_DNA"/>
</dbReference>
<proteinExistence type="predicted"/>
<sequence>MNLREATEADFDRIWPIFRDIARRGDTYAYDPGIEMDEARRLWLDLPRIASIEGRGFAVLSGHPQCFVIWGNEWAFDGRSRCPALSKTSTKVMADFIVDSELNDSILKPKGA</sequence>
<accession>A0ABU1AJZ5</accession>
<dbReference type="Gene3D" id="3.40.630.30">
    <property type="match status" value="1"/>
</dbReference>
<evidence type="ECO:0000313" key="1">
    <source>
        <dbReference type="EMBL" id="MDQ8194493.1"/>
    </source>
</evidence>
<keyword evidence="2" id="KW-1185">Reference proteome</keyword>
<name>A0ABU1AJZ5_9BACT</name>
<organism evidence="1 2">
    <name type="scientific">Thalassobacterium sedimentorum</name>
    <dbReference type="NCBI Taxonomy" id="3041258"/>
    <lineage>
        <taxon>Bacteria</taxon>
        <taxon>Pseudomonadati</taxon>
        <taxon>Verrucomicrobiota</taxon>
        <taxon>Opitutia</taxon>
        <taxon>Puniceicoccales</taxon>
        <taxon>Coraliomargaritaceae</taxon>
        <taxon>Thalassobacterium</taxon>
    </lineage>
</organism>
<dbReference type="RefSeq" id="WP_308951743.1">
    <property type="nucleotide sequence ID" value="NZ_JARXIC010000011.1"/>
</dbReference>
<gene>
    <name evidence="1" type="ORF">QEH59_08645</name>
</gene>
<evidence type="ECO:0008006" key="3">
    <source>
        <dbReference type="Google" id="ProtNLM"/>
    </source>
</evidence>
<reference evidence="1 2" key="1">
    <citation type="submission" date="2023-04" db="EMBL/GenBank/DDBJ databases">
        <title>A novel bacteria isolated from coastal sediment.</title>
        <authorList>
            <person name="Liu X.-J."/>
            <person name="Du Z.-J."/>
        </authorList>
    </citation>
    <scope>NUCLEOTIDE SEQUENCE [LARGE SCALE GENOMIC DNA]</scope>
    <source>
        <strain evidence="1 2">SDUM461004</strain>
    </source>
</reference>
<protein>
    <recommendedName>
        <fullName evidence="3">GNAT family N-acetyltransferase</fullName>
    </recommendedName>
</protein>
<comment type="caution">
    <text evidence="1">The sequence shown here is derived from an EMBL/GenBank/DDBJ whole genome shotgun (WGS) entry which is preliminary data.</text>
</comment>
<dbReference type="Proteomes" id="UP001243717">
    <property type="component" value="Unassembled WGS sequence"/>
</dbReference>
<evidence type="ECO:0000313" key="2">
    <source>
        <dbReference type="Proteomes" id="UP001243717"/>
    </source>
</evidence>